<dbReference type="Pfam" id="PF20151">
    <property type="entry name" value="DUF6533"/>
    <property type="match status" value="1"/>
</dbReference>
<dbReference type="AlphaFoldDB" id="A0A9W8MUU8"/>
<organism evidence="3 4">
    <name type="scientific">Agrocybe chaxingu</name>
    <dbReference type="NCBI Taxonomy" id="84603"/>
    <lineage>
        <taxon>Eukaryota</taxon>
        <taxon>Fungi</taxon>
        <taxon>Dikarya</taxon>
        <taxon>Basidiomycota</taxon>
        <taxon>Agaricomycotina</taxon>
        <taxon>Agaricomycetes</taxon>
        <taxon>Agaricomycetidae</taxon>
        <taxon>Agaricales</taxon>
        <taxon>Agaricineae</taxon>
        <taxon>Strophariaceae</taxon>
        <taxon>Agrocybe</taxon>
    </lineage>
</organism>
<feature type="domain" description="DUF6533" evidence="2">
    <location>
        <begin position="33"/>
        <end position="77"/>
    </location>
</feature>
<keyword evidence="1" id="KW-0472">Membrane</keyword>
<accession>A0A9W8MUU8</accession>
<protein>
    <recommendedName>
        <fullName evidence="2">DUF6533 domain-containing protein</fullName>
    </recommendedName>
</protein>
<evidence type="ECO:0000259" key="2">
    <source>
        <dbReference type="Pfam" id="PF20151"/>
    </source>
</evidence>
<evidence type="ECO:0000256" key="1">
    <source>
        <dbReference type="SAM" id="Phobius"/>
    </source>
</evidence>
<comment type="caution">
    <text evidence="3">The sequence shown here is derived from an EMBL/GenBank/DDBJ whole genome shotgun (WGS) entry which is preliminary data.</text>
</comment>
<feature type="transmembrane region" description="Helical" evidence="1">
    <location>
        <begin position="198"/>
        <end position="216"/>
    </location>
</feature>
<evidence type="ECO:0000313" key="3">
    <source>
        <dbReference type="EMBL" id="KAJ3504173.1"/>
    </source>
</evidence>
<keyword evidence="4" id="KW-1185">Reference proteome</keyword>
<dbReference type="SUPFAM" id="SSF52047">
    <property type="entry name" value="RNI-like"/>
    <property type="match status" value="1"/>
</dbReference>
<gene>
    <name evidence="3" type="ORF">NLJ89_g8078</name>
</gene>
<keyword evidence="1" id="KW-0812">Transmembrane</keyword>
<proteinExistence type="predicted"/>
<feature type="transmembrane region" description="Helical" evidence="1">
    <location>
        <begin position="132"/>
        <end position="151"/>
    </location>
</feature>
<sequence length="741" mass="81325">MISDNPSMSSLADVLEPAILTNIARTLRISKSAQLAGFIVLVYDHALTIDDETERIWKERLSGASLLFLLNRYVSLLRAIVGIAAFHHPRWAGAICDHVVHFLGSSSVVVTSLCGLLMILRVYALYRRSNTLLAFLLSIWIAQLVASAVGVSKAGALQLPPGPGFVVRDGTLYFLVIFLVNLSNAFLFFFAPENLKPVTSPLSVMLTSTMVSRLVLNLRSAPSAGINLVNTVALPRPNTSIVFSTMATLAIGNMGEDVGPSKEPKPASDTGGAFTMSSVPIEIWSEIACYSPRQTLASLARVSETSLNACRPILYRDISLKNSRSNDATISLLLDSSLAPRCERLELITDNALEQAAWVPLDAIKRMENLRVLVLGGASPFPGNEHQQEFVRILSKHCPNLKELEVNVSSQHPGIGITALQGDFGIKGLTKLKWLCTSGDLYRNDGTPFSHPASRSLLQASRTTLTRISFPEEIDDFEAANIVHFSTLHFPVLQSLVLGPWIDVFTEEPPAALVRFLAAHPTITDFELGYMSDDEFRADLDAAALQAATTPILPALRHLHAHPSPIGVLARHAPLCFKSLTSLELGTGLEEDVPFLYNQLFRALRAIGGLPNLKRLGYYVGESEGDDVMCMEEFSSLCPLVEVWVGDLPWELLGLLWKFKNLREVFIRRTVIPEPCRLCVTHEANTLGLKCLQLAKFVVRYTGIPKVVFVARISRKMEGFIASASLTEDDRSFEEIVGCHT</sequence>
<dbReference type="Gene3D" id="3.80.10.10">
    <property type="entry name" value="Ribonuclease Inhibitor"/>
    <property type="match status" value="1"/>
</dbReference>
<dbReference type="InterPro" id="IPR032675">
    <property type="entry name" value="LRR_dom_sf"/>
</dbReference>
<name>A0A9W8MUU8_9AGAR</name>
<evidence type="ECO:0000313" key="4">
    <source>
        <dbReference type="Proteomes" id="UP001148786"/>
    </source>
</evidence>
<feature type="transmembrane region" description="Helical" evidence="1">
    <location>
        <begin position="171"/>
        <end position="191"/>
    </location>
</feature>
<feature type="transmembrane region" description="Helical" evidence="1">
    <location>
        <begin position="66"/>
        <end position="87"/>
    </location>
</feature>
<dbReference type="OrthoDB" id="2679643at2759"/>
<feature type="transmembrane region" description="Helical" evidence="1">
    <location>
        <begin position="99"/>
        <end position="120"/>
    </location>
</feature>
<dbReference type="Proteomes" id="UP001148786">
    <property type="component" value="Unassembled WGS sequence"/>
</dbReference>
<dbReference type="InterPro" id="IPR045340">
    <property type="entry name" value="DUF6533"/>
</dbReference>
<keyword evidence="1" id="KW-1133">Transmembrane helix</keyword>
<dbReference type="EMBL" id="JANKHO010001045">
    <property type="protein sequence ID" value="KAJ3504173.1"/>
    <property type="molecule type" value="Genomic_DNA"/>
</dbReference>
<reference evidence="3" key="1">
    <citation type="submission" date="2022-07" db="EMBL/GenBank/DDBJ databases">
        <title>Genome Sequence of Agrocybe chaxingu.</title>
        <authorList>
            <person name="Buettner E."/>
        </authorList>
    </citation>
    <scope>NUCLEOTIDE SEQUENCE</scope>
    <source>
        <strain evidence="3">MP-N11</strain>
    </source>
</reference>